<evidence type="ECO:0000313" key="2">
    <source>
        <dbReference type="EMBL" id="OLP90925.1"/>
    </source>
</evidence>
<dbReference type="OrthoDB" id="10369717at2759"/>
<name>A0A1Q9D6X4_SYMMI</name>
<dbReference type="EMBL" id="LSRX01000687">
    <property type="protein sequence ID" value="OLP90925.1"/>
    <property type="molecule type" value="Genomic_DNA"/>
</dbReference>
<sequence>MVTSTLYVSKGGKIDRDTFAFTAHILAKITKAQKAMATGSPLWVVSACTCGLRPVSEARHGPRRQTKWNLLRGCAQGCSRPSSYKSINAALPLYSAPLLAGKQPRLSGDSPKVGQGVDCTDQDRGRLFLFALAVPGLPVTLGKQALMVQRFGKTTLRNRIGFQERNKLDYRGSALRQETTLRNRIGFQDGEDWLAKSAARHLGRSAAMANLKISCGLEKVHCAFSEKDQATQTTGSSQLQLEGPKSTRPTERGVGSPTEDGGRPTYADANIRSERELQTSSIDGNARIWPRYELDSCATSMHLWKGLTSAEHPTPEKLTAVPTCSESEAARNIISFSYTSTASVYNTGRLIHAVPG</sequence>
<organism evidence="2 3">
    <name type="scientific">Symbiodinium microadriaticum</name>
    <name type="common">Dinoflagellate</name>
    <name type="synonym">Zooxanthella microadriatica</name>
    <dbReference type="NCBI Taxonomy" id="2951"/>
    <lineage>
        <taxon>Eukaryota</taxon>
        <taxon>Sar</taxon>
        <taxon>Alveolata</taxon>
        <taxon>Dinophyceae</taxon>
        <taxon>Suessiales</taxon>
        <taxon>Symbiodiniaceae</taxon>
        <taxon>Symbiodinium</taxon>
    </lineage>
</organism>
<dbReference type="Proteomes" id="UP000186817">
    <property type="component" value="Unassembled WGS sequence"/>
</dbReference>
<comment type="caution">
    <text evidence="2">The sequence shown here is derived from an EMBL/GenBank/DDBJ whole genome shotgun (WGS) entry which is preliminary data.</text>
</comment>
<feature type="region of interest" description="Disordered" evidence="1">
    <location>
        <begin position="231"/>
        <end position="265"/>
    </location>
</feature>
<evidence type="ECO:0000256" key="1">
    <source>
        <dbReference type="SAM" id="MobiDB-lite"/>
    </source>
</evidence>
<evidence type="ECO:0000313" key="3">
    <source>
        <dbReference type="Proteomes" id="UP000186817"/>
    </source>
</evidence>
<dbReference type="AlphaFoldDB" id="A0A1Q9D6X4"/>
<proteinExistence type="predicted"/>
<feature type="compositionally biased region" description="Polar residues" evidence="1">
    <location>
        <begin position="231"/>
        <end position="240"/>
    </location>
</feature>
<protein>
    <submittedName>
        <fullName evidence="2">Uncharacterized protein</fullName>
    </submittedName>
</protein>
<keyword evidence="3" id="KW-1185">Reference proteome</keyword>
<gene>
    <name evidence="2" type="ORF">AK812_SmicGene27432</name>
</gene>
<accession>A0A1Q9D6X4</accession>
<reference evidence="2 3" key="1">
    <citation type="submission" date="2016-02" db="EMBL/GenBank/DDBJ databases">
        <title>Genome analysis of coral dinoflagellate symbionts highlights evolutionary adaptations to a symbiotic lifestyle.</title>
        <authorList>
            <person name="Aranda M."/>
            <person name="Li Y."/>
            <person name="Liew Y.J."/>
            <person name="Baumgarten S."/>
            <person name="Simakov O."/>
            <person name="Wilson M."/>
            <person name="Piel J."/>
            <person name="Ashoor H."/>
            <person name="Bougouffa S."/>
            <person name="Bajic V.B."/>
            <person name="Ryu T."/>
            <person name="Ravasi T."/>
            <person name="Bayer T."/>
            <person name="Micklem G."/>
            <person name="Kim H."/>
            <person name="Bhak J."/>
            <person name="Lajeunesse T.C."/>
            <person name="Voolstra C.R."/>
        </authorList>
    </citation>
    <scope>NUCLEOTIDE SEQUENCE [LARGE SCALE GENOMIC DNA]</scope>
    <source>
        <strain evidence="2 3">CCMP2467</strain>
    </source>
</reference>